<evidence type="ECO:0000256" key="8">
    <source>
        <dbReference type="SAM" id="MobiDB-lite"/>
    </source>
</evidence>
<feature type="domain" description="ABC transmembrane type-1" evidence="9">
    <location>
        <begin position="140"/>
        <end position="355"/>
    </location>
</feature>
<dbReference type="Proteomes" id="UP001183615">
    <property type="component" value="Unassembled WGS sequence"/>
</dbReference>
<dbReference type="SUPFAM" id="SSF161098">
    <property type="entry name" value="MetI-like"/>
    <property type="match status" value="1"/>
</dbReference>
<feature type="transmembrane region" description="Helical" evidence="7">
    <location>
        <begin position="79"/>
        <end position="101"/>
    </location>
</feature>
<feature type="transmembrane region" description="Helical" evidence="7">
    <location>
        <begin position="139"/>
        <end position="165"/>
    </location>
</feature>
<feature type="compositionally biased region" description="Low complexity" evidence="8">
    <location>
        <begin position="39"/>
        <end position="52"/>
    </location>
</feature>
<evidence type="ECO:0000256" key="4">
    <source>
        <dbReference type="ARBA" id="ARBA00022692"/>
    </source>
</evidence>
<keyword evidence="3" id="KW-1003">Cell membrane</keyword>
<sequence length="368" mass="38834">MSDTPPEGTPSAAAGPPGEDDGHTLAYGRSRRHPPPRGGPAEAGPRPAEAGGKPPGGPGGRSRLRPPQRSVLERRFARLGWAFALPGLFVVLAVTLFPIVFSVAMSLSDVDVSAGGFSLSGFTTGHYGLLLGSERWRHALVFTVLYTIGTVLAELILGTLIALVLERLGGVGRSWMMALLLLPWAMITVVSAQLWAYMYNGVYGILTAASENVTGEPVQFLGTRFPAIISMAVADVWKTTPFVAIIVLAGLMMLPTDVTEAARVDGAGAWTAFWRVRLPLLRPALTIAVLFRILQAFGIFDLPFVLTGGGPGDATESLALLGWHVMFTNLDFGPGAAVAASTAALVLVGCLLFLRAFRSQVGEEEAGT</sequence>
<name>A0ABU2S5D5_9ACTN</name>
<comment type="caution">
    <text evidence="10">The sequence shown here is derived from an EMBL/GenBank/DDBJ whole genome shotgun (WGS) entry which is preliminary data.</text>
</comment>
<keyword evidence="11" id="KW-1185">Reference proteome</keyword>
<proteinExistence type="inferred from homology"/>
<dbReference type="EMBL" id="JAVREV010000008">
    <property type="protein sequence ID" value="MDT0444193.1"/>
    <property type="molecule type" value="Genomic_DNA"/>
</dbReference>
<keyword evidence="5 7" id="KW-1133">Transmembrane helix</keyword>
<dbReference type="RefSeq" id="WP_311618462.1">
    <property type="nucleotide sequence ID" value="NZ_JAVREV010000008.1"/>
</dbReference>
<evidence type="ECO:0000256" key="2">
    <source>
        <dbReference type="ARBA" id="ARBA00022448"/>
    </source>
</evidence>
<reference evidence="11" key="1">
    <citation type="submission" date="2023-07" db="EMBL/GenBank/DDBJ databases">
        <title>30 novel species of actinomycetes from the DSMZ collection.</title>
        <authorList>
            <person name="Nouioui I."/>
        </authorList>
    </citation>
    <scope>NUCLEOTIDE SEQUENCE [LARGE SCALE GENOMIC DNA]</scope>
    <source>
        <strain evidence="11">DSM 41886</strain>
    </source>
</reference>
<evidence type="ECO:0000313" key="10">
    <source>
        <dbReference type="EMBL" id="MDT0444193.1"/>
    </source>
</evidence>
<evidence type="ECO:0000256" key="3">
    <source>
        <dbReference type="ARBA" id="ARBA00022475"/>
    </source>
</evidence>
<keyword evidence="2 7" id="KW-0813">Transport</keyword>
<evidence type="ECO:0000256" key="7">
    <source>
        <dbReference type="RuleBase" id="RU363032"/>
    </source>
</evidence>
<dbReference type="PROSITE" id="PS50928">
    <property type="entry name" value="ABC_TM1"/>
    <property type="match status" value="1"/>
</dbReference>
<dbReference type="InterPro" id="IPR035906">
    <property type="entry name" value="MetI-like_sf"/>
</dbReference>
<evidence type="ECO:0000259" key="9">
    <source>
        <dbReference type="PROSITE" id="PS50928"/>
    </source>
</evidence>
<dbReference type="PANTHER" id="PTHR43005:SF1">
    <property type="entry name" value="SPERMIDINE_PUTRESCINE TRANSPORT SYSTEM PERMEASE PROTEIN"/>
    <property type="match status" value="1"/>
</dbReference>
<dbReference type="PANTHER" id="PTHR43005">
    <property type="entry name" value="BLR7065 PROTEIN"/>
    <property type="match status" value="1"/>
</dbReference>
<gene>
    <name evidence="10" type="ORF">RM779_16555</name>
</gene>
<feature type="transmembrane region" description="Helical" evidence="7">
    <location>
        <begin position="280"/>
        <end position="300"/>
    </location>
</feature>
<accession>A0ABU2S5D5</accession>
<dbReference type="CDD" id="cd06261">
    <property type="entry name" value="TM_PBP2"/>
    <property type="match status" value="1"/>
</dbReference>
<dbReference type="Gene3D" id="1.10.3720.10">
    <property type="entry name" value="MetI-like"/>
    <property type="match status" value="1"/>
</dbReference>
<protein>
    <submittedName>
        <fullName evidence="10">Sugar ABC transporter permease</fullName>
    </submittedName>
</protein>
<feature type="transmembrane region" description="Helical" evidence="7">
    <location>
        <begin position="177"/>
        <end position="198"/>
    </location>
</feature>
<feature type="transmembrane region" description="Helical" evidence="7">
    <location>
        <begin position="332"/>
        <end position="354"/>
    </location>
</feature>
<keyword evidence="4 7" id="KW-0812">Transmembrane</keyword>
<evidence type="ECO:0000256" key="1">
    <source>
        <dbReference type="ARBA" id="ARBA00004651"/>
    </source>
</evidence>
<evidence type="ECO:0000256" key="6">
    <source>
        <dbReference type="ARBA" id="ARBA00023136"/>
    </source>
</evidence>
<keyword evidence="6 7" id="KW-0472">Membrane</keyword>
<dbReference type="InterPro" id="IPR000515">
    <property type="entry name" value="MetI-like"/>
</dbReference>
<comment type="subcellular location">
    <subcellularLocation>
        <location evidence="1 7">Cell membrane</location>
        <topology evidence="1 7">Multi-pass membrane protein</topology>
    </subcellularLocation>
</comment>
<evidence type="ECO:0000256" key="5">
    <source>
        <dbReference type="ARBA" id="ARBA00022989"/>
    </source>
</evidence>
<comment type="similarity">
    <text evidence="7">Belongs to the binding-protein-dependent transport system permease family.</text>
</comment>
<organism evidence="10 11">
    <name type="scientific">Streptomyces johnsoniae</name>
    <dbReference type="NCBI Taxonomy" id="3075532"/>
    <lineage>
        <taxon>Bacteria</taxon>
        <taxon>Bacillati</taxon>
        <taxon>Actinomycetota</taxon>
        <taxon>Actinomycetes</taxon>
        <taxon>Kitasatosporales</taxon>
        <taxon>Streptomycetaceae</taxon>
        <taxon>Streptomyces</taxon>
    </lineage>
</organism>
<feature type="region of interest" description="Disordered" evidence="8">
    <location>
        <begin position="1"/>
        <end position="67"/>
    </location>
</feature>
<evidence type="ECO:0000313" key="11">
    <source>
        <dbReference type="Proteomes" id="UP001183615"/>
    </source>
</evidence>
<dbReference type="Pfam" id="PF00528">
    <property type="entry name" value="BPD_transp_1"/>
    <property type="match status" value="1"/>
</dbReference>